<evidence type="ECO:0000256" key="4">
    <source>
        <dbReference type="ARBA" id="ARBA00022430"/>
    </source>
</evidence>
<dbReference type="PANTHER" id="PTHR10277">
    <property type="entry name" value="HOMOCITRATE SYNTHASE-RELATED"/>
    <property type="match status" value="1"/>
</dbReference>
<evidence type="ECO:0000256" key="7">
    <source>
        <dbReference type="ARBA" id="ARBA00023211"/>
    </source>
</evidence>
<dbReference type="PANTHER" id="PTHR10277:SF9">
    <property type="entry name" value="2-ISOPROPYLMALATE SYNTHASE 1, CHLOROPLASTIC-RELATED"/>
    <property type="match status" value="1"/>
</dbReference>
<protein>
    <recommendedName>
        <fullName evidence="3">2-isopropylmalate synthase</fullName>
        <ecNumber evidence="3">2.3.3.13</ecNumber>
    </recommendedName>
</protein>
<dbReference type="InterPro" id="IPR002034">
    <property type="entry name" value="AIPM/Hcit_synth_CS"/>
</dbReference>
<dbReference type="Gene3D" id="1.10.238.260">
    <property type="match status" value="1"/>
</dbReference>
<dbReference type="InterPro" id="IPR050073">
    <property type="entry name" value="2-IPM_HCS-like"/>
</dbReference>
<keyword evidence="5" id="KW-0028">Amino-acid biosynthesis</keyword>
<dbReference type="InterPro" id="IPR000891">
    <property type="entry name" value="PYR_CT"/>
</dbReference>
<keyword evidence="8" id="KW-0100">Branched-chain amino acid biosynthesis</keyword>
<dbReference type="PROSITE" id="PS50991">
    <property type="entry name" value="PYR_CT"/>
    <property type="match status" value="1"/>
</dbReference>
<evidence type="ECO:0000259" key="10">
    <source>
        <dbReference type="PROSITE" id="PS50991"/>
    </source>
</evidence>
<dbReference type="SUPFAM" id="SSF51569">
    <property type="entry name" value="Aldolase"/>
    <property type="match status" value="1"/>
</dbReference>
<dbReference type="Pfam" id="PF22617">
    <property type="entry name" value="HCS_D2"/>
    <property type="match status" value="1"/>
</dbReference>
<dbReference type="PROSITE" id="PS00815">
    <property type="entry name" value="AIPM_HOMOCIT_SYNTH_1"/>
    <property type="match status" value="1"/>
</dbReference>
<comment type="similarity">
    <text evidence="2">Belongs to the alpha-IPM synthase/homocitrate synthase family. LeuA type 1 subfamily.</text>
</comment>
<organism evidence="11 12">
    <name type="scientific">candidate division LCP-89 bacterium B3_LCP</name>
    <dbReference type="NCBI Taxonomy" id="2012998"/>
    <lineage>
        <taxon>Bacteria</taxon>
        <taxon>Pseudomonadati</taxon>
        <taxon>Bacteria division LCP-89</taxon>
    </lineage>
</organism>
<dbReference type="GO" id="GO:0009098">
    <property type="term" value="P:L-leucine biosynthetic process"/>
    <property type="evidence" value="ECO:0007669"/>
    <property type="project" value="UniProtKB-KW"/>
</dbReference>
<evidence type="ECO:0000256" key="9">
    <source>
        <dbReference type="RuleBase" id="RU003523"/>
    </source>
</evidence>
<evidence type="ECO:0000256" key="2">
    <source>
        <dbReference type="ARBA" id="ARBA00009396"/>
    </source>
</evidence>
<evidence type="ECO:0000313" key="12">
    <source>
        <dbReference type="Proteomes" id="UP000319619"/>
    </source>
</evidence>
<keyword evidence="6 9" id="KW-0808">Transferase</keyword>
<comment type="pathway">
    <text evidence="1">Amino-acid biosynthesis; L-leucine biosynthesis; L-leucine from 3-methyl-2-oxobutanoate: step 1/4.</text>
</comment>
<evidence type="ECO:0000256" key="1">
    <source>
        <dbReference type="ARBA" id="ARBA00004689"/>
    </source>
</evidence>
<gene>
    <name evidence="11" type="ORF">CEE37_09835</name>
</gene>
<proteinExistence type="inferred from homology"/>
<keyword evidence="7" id="KW-0464">Manganese</keyword>
<accession>A0A532UZ56</accession>
<evidence type="ECO:0000256" key="5">
    <source>
        <dbReference type="ARBA" id="ARBA00022605"/>
    </source>
</evidence>
<dbReference type="Pfam" id="PF00682">
    <property type="entry name" value="HMGL-like"/>
    <property type="match status" value="1"/>
</dbReference>
<evidence type="ECO:0000313" key="11">
    <source>
        <dbReference type="EMBL" id="TKJ40027.1"/>
    </source>
</evidence>
<dbReference type="Proteomes" id="UP000319619">
    <property type="component" value="Unassembled WGS sequence"/>
</dbReference>
<evidence type="ECO:0000256" key="6">
    <source>
        <dbReference type="ARBA" id="ARBA00022679"/>
    </source>
</evidence>
<dbReference type="GO" id="GO:0003852">
    <property type="term" value="F:2-isopropylmalate synthase activity"/>
    <property type="evidence" value="ECO:0007669"/>
    <property type="project" value="UniProtKB-EC"/>
</dbReference>
<sequence length="477" mass="53304">MKFREPIDKLIHQASYFTKKKNFPAPERIKIYDSTLRDGEQMPGVAFSPGQKYELAVAMSDIGVDIMDLGFPMAALSDRRALQLIARGKRDGEIREDLELLVMCRSNPKDIDVTIQTLEEIDIDINDITFFIFTSGSDLHLKYKVGKTLLKLMGKDESEWLDQPVEFYREANLKLMTDAIKYACDKGVKSIEFGGEDGSRANLDYTIELAKAGYAAGGTRYSFPDTVGCFTPEGVDYYIPRMVKEFPGKDLVVHFHNDFGLAGINTIRAMSHGINVPTCTVNGMGERAGNAPLHEVVVGLKLLYGVDLPHFKYGKLRELRRLVEVNSGIPVSAHAPIIGEGVFTHESGIHTAGMLIDKSIYQVIDPELVGAQIRYVFGKHSGVAAVKAVLEKTIYREGLERDGVELNQELIEAVALFVKDARQKRTRSDSFANVTEAYYREYRQLGISELRLVELASTIGRLMNEGLFKPKFEDGNK</sequence>
<feature type="domain" description="Pyruvate carboxyltransferase" evidence="10">
    <location>
        <begin position="29"/>
        <end position="317"/>
    </location>
</feature>
<reference evidence="11 12" key="1">
    <citation type="submission" date="2017-06" db="EMBL/GenBank/DDBJ databases">
        <title>Novel microbial phyla capable of carbon fixation and sulfur reduction in deep-sea sediments.</title>
        <authorList>
            <person name="Huang J."/>
            <person name="Baker B."/>
            <person name="Wang Y."/>
        </authorList>
    </citation>
    <scope>NUCLEOTIDE SEQUENCE [LARGE SCALE GENOMIC DNA]</scope>
    <source>
        <strain evidence="11">B3_LCP</strain>
    </source>
</reference>
<comment type="caution">
    <text evidence="11">The sequence shown here is derived from an EMBL/GenBank/DDBJ whole genome shotgun (WGS) entry which is preliminary data.</text>
</comment>
<name>A0A532UZ56_UNCL8</name>
<dbReference type="InterPro" id="IPR054691">
    <property type="entry name" value="LeuA/HCS_post-cat"/>
</dbReference>
<dbReference type="Gene3D" id="3.20.20.70">
    <property type="entry name" value="Aldolase class I"/>
    <property type="match status" value="1"/>
</dbReference>
<keyword evidence="4" id="KW-0432">Leucine biosynthesis</keyword>
<dbReference type="AlphaFoldDB" id="A0A532UZ56"/>
<dbReference type="EC" id="2.3.3.13" evidence="3"/>
<evidence type="ECO:0000256" key="8">
    <source>
        <dbReference type="ARBA" id="ARBA00023304"/>
    </source>
</evidence>
<dbReference type="PROSITE" id="PS00816">
    <property type="entry name" value="AIPM_HOMOCIT_SYNTH_2"/>
    <property type="match status" value="1"/>
</dbReference>
<dbReference type="EMBL" id="NJBN01000006">
    <property type="protein sequence ID" value="TKJ40027.1"/>
    <property type="molecule type" value="Genomic_DNA"/>
</dbReference>
<dbReference type="InterPro" id="IPR013785">
    <property type="entry name" value="Aldolase_TIM"/>
</dbReference>
<evidence type="ECO:0000256" key="3">
    <source>
        <dbReference type="ARBA" id="ARBA00012973"/>
    </source>
</evidence>